<evidence type="ECO:0000259" key="1">
    <source>
        <dbReference type="Pfam" id="PF01261"/>
    </source>
</evidence>
<reference evidence="2 3" key="1">
    <citation type="submission" date="2009-01" db="EMBL/GenBank/DDBJ databases">
        <authorList>
            <person name="Fulton L."/>
            <person name="Clifton S."/>
            <person name="Fulton B."/>
            <person name="Xu J."/>
            <person name="Minx P."/>
            <person name="Pepin K.H."/>
            <person name="Johnson M."/>
            <person name="Bhonagiri V."/>
            <person name="Nash W.E."/>
            <person name="Mardis E.R."/>
            <person name="Wilson R.K."/>
        </authorList>
    </citation>
    <scope>NUCLEOTIDE SEQUENCE [LARGE SCALE GENOMIC DNA]</scope>
    <source>
        <strain evidence="2 3">DSM 5476</strain>
    </source>
</reference>
<dbReference type="InterPro" id="IPR036237">
    <property type="entry name" value="Xyl_isomerase-like_sf"/>
</dbReference>
<comment type="caution">
    <text evidence="2">The sequence shown here is derived from an EMBL/GenBank/DDBJ whole genome shotgun (WGS) entry which is preliminary data.</text>
</comment>
<gene>
    <name evidence="2" type="ORF">CLOSTMETH_02239</name>
</gene>
<dbReference type="Gene3D" id="3.20.20.150">
    <property type="entry name" value="Divalent-metal-dependent TIM barrel enzymes"/>
    <property type="match status" value="1"/>
</dbReference>
<dbReference type="EMBL" id="ACEC01000070">
    <property type="protein sequence ID" value="EEG30141.1"/>
    <property type="molecule type" value="Genomic_DNA"/>
</dbReference>
<protein>
    <submittedName>
        <fullName evidence="2">AP endonuclease, family 2</fullName>
    </submittedName>
</protein>
<dbReference type="PANTHER" id="PTHR12110">
    <property type="entry name" value="HYDROXYPYRUVATE ISOMERASE"/>
    <property type="match status" value="1"/>
</dbReference>
<dbReference type="SUPFAM" id="SSF51658">
    <property type="entry name" value="Xylose isomerase-like"/>
    <property type="match status" value="1"/>
</dbReference>
<keyword evidence="2" id="KW-0378">Hydrolase</keyword>
<dbReference type="InterPro" id="IPR013022">
    <property type="entry name" value="Xyl_isomerase-like_TIM-brl"/>
</dbReference>
<dbReference type="AlphaFoldDB" id="C0EEF3"/>
<keyword evidence="2" id="KW-0255">Endonuclease</keyword>
<dbReference type="Proteomes" id="UP000003340">
    <property type="component" value="Unassembled WGS sequence"/>
</dbReference>
<dbReference type="STRING" id="537013.CLOSTMETH_02239"/>
<dbReference type="Pfam" id="PF01261">
    <property type="entry name" value="AP_endonuc_2"/>
    <property type="match status" value="1"/>
</dbReference>
<dbReference type="GO" id="GO:0004519">
    <property type="term" value="F:endonuclease activity"/>
    <property type="evidence" value="ECO:0007669"/>
    <property type="project" value="UniProtKB-KW"/>
</dbReference>
<proteinExistence type="predicted"/>
<dbReference type="HOGENOM" id="CLU_1060419_0_0_9"/>
<evidence type="ECO:0000313" key="3">
    <source>
        <dbReference type="Proteomes" id="UP000003340"/>
    </source>
</evidence>
<accession>C0EEF3</accession>
<sequence length="263" mass="30168">MKLGISTACYYPDETESAVSRLAAAGIDTVEIFFNTFSELDPTFIAQLKKTLGEIEVVSIHPFTSGFEPFLFFTGYDRRYQDGIELYKRYYQACAALGARYLVFHGDRRESDFAQELYFERFAQLDSIARTFGVQLLQENVARCRSNSPAFLRAMREYLHQEVGFVLDTKQCLRSGTTAFEVLEAMGACVQHIHISDSTPQFDCLPPGKGDFAFDRLVQKLEEIGYEGAVLIELYRQNYSDEQELLSSYQNLSSLFKEYHQKR</sequence>
<keyword evidence="3" id="KW-1185">Reference proteome</keyword>
<keyword evidence="2" id="KW-0540">Nuclease</keyword>
<feature type="domain" description="Xylose isomerase-like TIM barrel" evidence="1">
    <location>
        <begin position="21"/>
        <end position="243"/>
    </location>
</feature>
<evidence type="ECO:0000313" key="2">
    <source>
        <dbReference type="EMBL" id="EEG30141.1"/>
    </source>
</evidence>
<reference evidence="2 3" key="2">
    <citation type="submission" date="2009-02" db="EMBL/GenBank/DDBJ databases">
        <title>Draft genome sequence of Clostridium methylpentosum (DSM 5476).</title>
        <authorList>
            <person name="Sudarsanam P."/>
            <person name="Ley R."/>
            <person name="Guruge J."/>
            <person name="Turnbaugh P.J."/>
            <person name="Mahowald M."/>
            <person name="Liep D."/>
            <person name="Gordon J."/>
        </authorList>
    </citation>
    <scope>NUCLEOTIDE SEQUENCE [LARGE SCALE GENOMIC DNA]</scope>
    <source>
        <strain evidence="2 3">DSM 5476</strain>
    </source>
</reference>
<name>C0EEF3_9FIRM</name>
<dbReference type="InterPro" id="IPR050312">
    <property type="entry name" value="IolE/XylAMocC-like"/>
</dbReference>
<organism evidence="2 3">
    <name type="scientific">[Clostridium] methylpentosum DSM 5476</name>
    <dbReference type="NCBI Taxonomy" id="537013"/>
    <lineage>
        <taxon>Bacteria</taxon>
        <taxon>Bacillati</taxon>
        <taxon>Bacillota</taxon>
        <taxon>Clostridia</taxon>
        <taxon>Eubacteriales</taxon>
        <taxon>Oscillospiraceae</taxon>
        <taxon>Oscillospiraceae incertae sedis</taxon>
    </lineage>
</organism>
<dbReference type="eggNOG" id="COG1082">
    <property type="taxonomic scope" value="Bacteria"/>
</dbReference>